<gene>
    <name evidence="5" type="ORF">SAMN05216210_2753</name>
</gene>
<feature type="domain" description="Exonuclease" evidence="4">
    <location>
        <begin position="43"/>
        <end position="223"/>
    </location>
</feature>
<dbReference type="Proteomes" id="UP000243924">
    <property type="component" value="Chromosome I"/>
</dbReference>
<keyword evidence="6" id="KW-1185">Reference proteome</keyword>
<dbReference type="SMART" id="SM00479">
    <property type="entry name" value="EXOIII"/>
    <property type="match status" value="1"/>
</dbReference>
<dbReference type="GO" id="GO:0005829">
    <property type="term" value="C:cytosol"/>
    <property type="evidence" value="ECO:0007669"/>
    <property type="project" value="TreeGrafter"/>
</dbReference>
<dbReference type="Pfam" id="PF00929">
    <property type="entry name" value="RNase_T"/>
    <property type="match status" value="1"/>
</dbReference>
<evidence type="ECO:0000313" key="6">
    <source>
        <dbReference type="Proteomes" id="UP000243924"/>
    </source>
</evidence>
<organism evidence="5 6">
    <name type="scientific">Halopseudomonas salegens</name>
    <dbReference type="NCBI Taxonomy" id="1434072"/>
    <lineage>
        <taxon>Bacteria</taxon>
        <taxon>Pseudomonadati</taxon>
        <taxon>Pseudomonadota</taxon>
        <taxon>Gammaproteobacteria</taxon>
        <taxon>Pseudomonadales</taxon>
        <taxon>Pseudomonadaceae</taxon>
        <taxon>Halopseudomonas</taxon>
    </lineage>
</organism>
<dbReference type="EMBL" id="LT629787">
    <property type="protein sequence ID" value="SDU26517.1"/>
    <property type="molecule type" value="Genomic_DNA"/>
</dbReference>
<evidence type="ECO:0000256" key="2">
    <source>
        <dbReference type="ARBA" id="ARBA00022801"/>
    </source>
</evidence>
<keyword evidence="2" id="KW-0378">Hydrolase</keyword>
<name>A0A1H2H3P9_9GAMM</name>
<reference evidence="6" key="1">
    <citation type="submission" date="2016-10" db="EMBL/GenBank/DDBJ databases">
        <authorList>
            <person name="Varghese N."/>
            <person name="Submissions S."/>
        </authorList>
    </citation>
    <scope>NUCLEOTIDE SEQUENCE [LARGE SCALE GENOMIC DNA]</scope>
    <source>
        <strain evidence="6">CECT 8338</strain>
    </source>
</reference>
<evidence type="ECO:0000256" key="3">
    <source>
        <dbReference type="ARBA" id="ARBA00022839"/>
    </source>
</evidence>
<keyword evidence="3" id="KW-0269">Exonuclease</keyword>
<dbReference type="PANTHER" id="PTHR30231">
    <property type="entry name" value="DNA POLYMERASE III SUBUNIT EPSILON"/>
    <property type="match status" value="1"/>
</dbReference>
<dbReference type="GO" id="GO:0006259">
    <property type="term" value="P:DNA metabolic process"/>
    <property type="evidence" value="ECO:0007669"/>
    <property type="project" value="UniProtKB-ARBA"/>
</dbReference>
<dbReference type="InterPro" id="IPR036397">
    <property type="entry name" value="RNaseH_sf"/>
</dbReference>
<evidence type="ECO:0000256" key="1">
    <source>
        <dbReference type="ARBA" id="ARBA00022722"/>
    </source>
</evidence>
<dbReference type="GO" id="GO:0003676">
    <property type="term" value="F:nucleic acid binding"/>
    <property type="evidence" value="ECO:0007669"/>
    <property type="project" value="InterPro"/>
</dbReference>
<protein>
    <submittedName>
        <fullName evidence="5">DNA polymerase-3 subunit epsilon</fullName>
    </submittedName>
</protein>
<sequence length="233" mass="26323">MSKTRTEWPELMAAHAAHASHPALADFYRAFDIAPDTPLSEIPLVALDIETTGLDPTRDAIVSIGLVNCSSQRVRCAEHWYQVVRPRHLSIDSIPLHRITHAEVRHAPPLTDVLPMLLQHLQGKVALVHYHPIEREFLAHAVKQLLGQALYFPLIDTMQLEARQHPRQSRSWLDRLRGKGPASLRLADCRSRYHLPAYQPHHALTDAIASAELLQAQCSRHVDAGRAVKEFWS</sequence>
<accession>A0A1H2H3P9</accession>
<dbReference type="STRING" id="1434072.SAMN05216210_2753"/>
<dbReference type="NCBIfam" id="NF006602">
    <property type="entry name" value="PRK09146.1"/>
    <property type="match status" value="1"/>
</dbReference>
<dbReference type="SUPFAM" id="SSF53098">
    <property type="entry name" value="Ribonuclease H-like"/>
    <property type="match status" value="1"/>
</dbReference>
<proteinExistence type="predicted"/>
<dbReference type="InterPro" id="IPR013520">
    <property type="entry name" value="Ribonucl_H"/>
</dbReference>
<dbReference type="AlphaFoldDB" id="A0A1H2H3P9"/>
<dbReference type="GO" id="GO:0008408">
    <property type="term" value="F:3'-5' exonuclease activity"/>
    <property type="evidence" value="ECO:0007669"/>
    <property type="project" value="TreeGrafter"/>
</dbReference>
<dbReference type="PANTHER" id="PTHR30231:SF4">
    <property type="entry name" value="PROTEIN NEN2"/>
    <property type="match status" value="1"/>
</dbReference>
<evidence type="ECO:0000313" key="5">
    <source>
        <dbReference type="EMBL" id="SDU26517.1"/>
    </source>
</evidence>
<dbReference type="InterPro" id="IPR012337">
    <property type="entry name" value="RNaseH-like_sf"/>
</dbReference>
<keyword evidence="1" id="KW-0540">Nuclease</keyword>
<dbReference type="Gene3D" id="3.30.420.10">
    <property type="entry name" value="Ribonuclease H-like superfamily/Ribonuclease H"/>
    <property type="match status" value="1"/>
</dbReference>
<dbReference type="CDD" id="cd06127">
    <property type="entry name" value="DEDDh"/>
    <property type="match status" value="1"/>
</dbReference>
<dbReference type="RefSeq" id="WP_231701643.1">
    <property type="nucleotide sequence ID" value="NZ_LT629787.1"/>
</dbReference>
<evidence type="ECO:0000259" key="4">
    <source>
        <dbReference type="SMART" id="SM00479"/>
    </source>
</evidence>